<dbReference type="EMBL" id="QTJR01000010">
    <property type="protein sequence ID" value="RDY66358.1"/>
    <property type="molecule type" value="Genomic_DNA"/>
</dbReference>
<name>A0A3D8VC19_9GAMM</name>
<proteinExistence type="predicted"/>
<evidence type="ECO:0000313" key="1">
    <source>
        <dbReference type="EMBL" id="RDY66358.1"/>
    </source>
</evidence>
<organism evidence="1 2">
    <name type="scientific">Lysobacter soli</name>
    <dbReference type="NCBI Taxonomy" id="453783"/>
    <lineage>
        <taxon>Bacteria</taxon>
        <taxon>Pseudomonadati</taxon>
        <taxon>Pseudomonadota</taxon>
        <taxon>Gammaproteobacteria</taxon>
        <taxon>Lysobacterales</taxon>
        <taxon>Lysobacteraceae</taxon>
        <taxon>Lysobacter</taxon>
    </lineage>
</organism>
<reference evidence="1 2" key="1">
    <citation type="submission" date="2018-08" db="EMBL/GenBank/DDBJ databases">
        <title>Lysobacter soli KCTC 22011, whole genome shotgun sequence.</title>
        <authorList>
            <person name="Zhang X."/>
            <person name="Feng G."/>
            <person name="Zhu H."/>
        </authorList>
    </citation>
    <scope>NUCLEOTIDE SEQUENCE [LARGE SCALE GENOMIC DNA]</scope>
    <source>
        <strain evidence="1 2">KCTC 22011</strain>
    </source>
</reference>
<gene>
    <name evidence="1" type="ORF">DX912_13870</name>
</gene>
<dbReference type="AlphaFoldDB" id="A0A3D8VC19"/>
<accession>A0A3D8VC19</accession>
<keyword evidence="2" id="KW-1185">Reference proteome</keyword>
<comment type="caution">
    <text evidence="1">The sequence shown here is derived from an EMBL/GenBank/DDBJ whole genome shotgun (WGS) entry which is preliminary data.</text>
</comment>
<evidence type="ECO:0000313" key="2">
    <source>
        <dbReference type="Proteomes" id="UP000256829"/>
    </source>
</evidence>
<dbReference type="RefSeq" id="WP_115843233.1">
    <property type="nucleotide sequence ID" value="NZ_CP172310.1"/>
</dbReference>
<dbReference type="Proteomes" id="UP000256829">
    <property type="component" value="Unassembled WGS sequence"/>
</dbReference>
<sequence length="69" mass="7591">MNVFTNLFIPQADQAEPHPFDDLDERFAGYGNRIASARFFAPLGHARAKREQAASESSFDDELAICGCG</sequence>
<protein>
    <submittedName>
        <fullName evidence="1">Uncharacterized protein</fullName>
    </submittedName>
</protein>